<proteinExistence type="predicted"/>
<dbReference type="EMBL" id="JH001258">
    <property type="protein sequence ID" value="EGW08776.1"/>
    <property type="molecule type" value="Genomic_DNA"/>
</dbReference>
<name>G3I4M8_CRIGR</name>
<evidence type="ECO:0000313" key="1">
    <source>
        <dbReference type="EMBL" id="EGW08776.1"/>
    </source>
</evidence>
<sequence length="50" mass="5935">MTCFCFCFFVLFCLVLFFLACNLIRFCQVNSHIVYAYCMSITKKTFKVVK</sequence>
<evidence type="ECO:0000313" key="2">
    <source>
        <dbReference type="Proteomes" id="UP000001075"/>
    </source>
</evidence>
<dbReference type="AlphaFoldDB" id="G3I4M8"/>
<reference evidence="2" key="1">
    <citation type="journal article" date="2011" name="Nat. Biotechnol.">
        <title>The genomic sequence of the Chinese hamster ovary (CHO)-K1 cell line.</title>
        <authorList>
            <person name="Xu X."/>
            <person name="Nagarajan H."/>
            <person name="Lewis N.E."/>
            <person name="Pan S."/>
            <person name="Cai Z."/>
            <person name="Liu X."/>
            <person name="Chen W."/>
            <person name="Xie M."/>
            <person name="Wang W."/>
            <person name="Hammond S."/>
            <person name="Andersen M.R."/>
            <person name="Neff N."/>
            <person name="Passarelli B."/>
            <person name="Koh W."/>
            <person name="Fan H.C."/>
            <person name="Wang J."/>
            <person name="Gui Y."/>
            <person name="Lee K.H."/>
            <person name="Betenbaugh M.J."/>
            <person name="Quake S.R."/>
            <person name="Famili I."/>
            <person name="Palsson B.O."/>
            <person name="Wang J."/>
        </authorList>
    </citation>
    <scope>NUCLEOTIDE SEQUENCE [LARGE SCALE GENOMIC DNA]</scope>
    <source>
        <strain evidence="2">CHO K1 cell line</strain>
    </source>
</reference>
<accession>G3I4M8</accession>
<dbReference type="InParanoid" id="G3I4M8"/>
<protein>
    <submittedName>
        <fullName evidence="1">Uncharacterized protein</fullName>
    </submittedName>
</protein>
<dbReference type="Proteomes" id="UP000001075">
    <property type="component" value="Unassembled WGS sequence"/>
</dbReference>
<gene>
    <name evidence="1" type="ORF">I79_018411</name>
</gene>
<organism evidence="1 2">
    <name type="scientific">Cricetulus griseus</name>
    <name type="common">Chinese hamster</name>
    <name type="synonym">Cricetulus barabensis griseus</name>
    <dbReference type="NCBI Taxonomy" id="10029"/>
    <lineage>
        <taxon>Eukaryota</taxon>
        <taxon>Metazoa</taxon>
        <taxon>Chordata</taxon>
        <taxon>Craniata</taxon>
        <taxon>Vertebrata</taxon>
        <taxon>Euteleostomi</taxon>
        <taxon>Mammalia</taxon>
        <taxon>Eutheria</taxon>
        <taxon>Euarchontoglires</taxon>
        <taxon>Glires</taxon>
        <taxon>Rodentia</taxon>
        <taxon>Myomorpha</taxon>
        <taxon>Muroidea</taxon>
        <taxon>Cricetidae</taxon>
        <taxon>Cricetinae</taxon>
        <taxon>Cricetulus</taxon>
    </lineage>
</organism>